<accession>A0ABN9NC85</accession>
<dbReference type="Pfam" id="PF06754">
    <property type="entry name" value="PhnG"/>
    <property type="match status" value="1"/>
</dbReference>
<sequence length="138" mass="14359">MTAEARFEALAAAEAVALETLADDILAAAGRIEVISGPESVSAPVRLPIPGTEASTVVLGHVGLSRCTVELDGVRGDGYRRGYDPVGAIAAAICDAAAEHDGPHRERVHRLCHDTGERARTAATDAARRVALTRLAEP</sequence>
<organism evidence="1 2">
    <name type="scientific">[Mycobacterium] burgundiense</name>
    <dbReference type="NCBI Taxonomy" id="3064286"/>
    <lineage>
        <taxon>Bacteria</taxon>
        <taxon>Bacillati</taxon>
        <taxon>Actinomycetota</taxon>
        <taxon>Actinomycetes</taxon>
        <taxon>Mycobacteriales</taxon>
        <taxon>Mycobacteriaceae</taxon>
        <taxon>Mycolicibacterium</taxon>
    </lineage>
</organism>
<name>A0ABN9NC85_9MYCO</name>
<keyword evidence="2" id="KW-1185">Reference proteome</keyword>
<dbReference type="EMBL" id="OY726397">
    <property type="protein sequence ID" value="CAJ1502593.1"/>
    <property type="molecule type" value="Genomic_DNA"/>
</dbReference>
<proteinExistence type="predicted"/>
<evidence type="ECO:0000313" key="2">
    <source>
        <dbReference type="Proteomes" id="UP001190465"/>
    </source>
</evidence>
<evidence type="ECO:0000313" key="1">
    <source>
        <dbReference type="EMBL" id="CAJ1502593.1"/>
    </source>
</evidence>
<keyword evidence="1" id="KW-0456">Lyase</keyword>
<dbReference type="InterPro" id="IPR009609">
    <property type="entry name" value="Phosphonate_metab_PhnG"/>
</dbReference>
<protein>
    <submittedName>
        <fullName evidence="1">Phosphonate C-P lyase system protein PhnG</fullName>
    </submittedName>
</protein>
<reference evidence="1 2" key="1">
    <citation type="submission" date="2023-08" db="EMBL/GenBank/DDBJ databases">
        <authorList>
            <person name="Folkvardsen B D."/>
            <person name="Norman A."/>
        </authorList>
    </citation>
    <scope>NUCLEOTIDE SEQUENCE [LARGE SCALE GENOMIC DNA]</scope>
    <source>
        <strain evidence="1 2">Mu0053</strain>
    </source>
</reference>
<dbReference type="RefSeq" id="WP_308482368.1">
    <property type="nucleotide sequence ID" value="NZ_OY726397.1"/>
</dbReference>
<dbReference type="GO" id="GO:0016829">
    <property type="term" value="F:lyase activity"/>
    <property type="evidence" value="ECO:0007669"/>
    <property type="project" value="UniProtKB-KW"/>
</dbReference>
<dbReference type="Proteomes" id="UP001190465">
    <property type="component" value="Chromosome"/>
</dbReference>
<gene>
    <name evidence="1" type="ORF">MU0053_002221</name>
</gene>